<feature type="transmembrane region" description="Helical" evidence="5">
    <location>
        <begin position="150"/>
        <end position="166"/>
    </location>
</feature>
<feature type="transmembrane region" description="Helical" evidence="5">
    <location>
        <begin position="178"/>
        <end position="199"/>
    </location>
</feature>
<dbReference type="SUPFAM" id="SSF103481">
    <property type="entry name" value="Multidrug resistance efflux transporter EmrE"/>
    <property type="match status" value="2"/>
</dbReference>
<dbReference type="PANTHER" id="PTHR22911:SF6">
    <property type="entry name" value="SOLUTE CARRIER FAMILY 35 MEMBER G1"/>
    <property type="match status" value="1"/>
</dbReference>
<dbReference type="PANTHER" id="PTHR22911">
    <property type="entry name" value="ACYL-MALONYL CONDENSING ENZYME-RELATED"/>
    <property type="match status" value="1"/>
</dbReference>
<dbReference type="EMBL" id="VUNS01000006">
    <property type="protein sequence ID" value="MST96994.1"/>
    <property type="molecule type" value="Genomic_DNA"/>
</dbReference>
<feature type="transmembrane region" description="Helical" evidence="5">
    <location>
        <begin position="12"/>
        <end position="32"/>
    </location>
</feature>
<evidence type="ECO:0000256" key="2">
    <source>
        <dbReference type="ARBA" id="ARBA00022692"/>
    </source>
</evidence>
<feature type="transmembrane region" description="Helical" evidence="5">
    <location>
        <begin position="205"/>
        <end position="223"/>
    </location>
</feature>
<accession>A0A844G226</accession>
<protein>
    <submittedName>
        <fullName evidence="7">DMT family transporter</fullName>
    </submittedName>
</protein>
<keyword evidence="8" id="KW-1185">Reference proteome</keyword>
<evidence type="ECO:0000313" key="7">
    <source>
        <dbReference type="EMBL" id="MST96994.1"/>
    </source>
</evidence>
<evidence type="ECO:0000256" key="4">
    <source>
        <dbReference type="ARBA" id="ARBA00023136"/>
    </source>
</evidence>
<keyword evidence="3 5" id="KW-1133">Transmembrane helix</keyword>
<feature type="domain" description="EamA" evidence="6">
    <location>
        <begin position="149"/>
        <end position="277"/>
    </location>
</feature>
<feature type="transmembrane region" description="Helical" evidence="5">
    <location>
        <begin position="235"/>
        <end position="254"/>
    </location>
</feature>
<gene>
    <name evidence="7" type="ORF">FYJ85_08035</name>
</gene>
<evidence type="ECO:0000259" key="6">
    <source>
        <dbReference type="Pfam" id="PF00892"/>
    </source>
</evidence>
<feature type="transmembrane region" description="Helical" evidence="5">
    <location>
        <begin position="101"/>
        <end position="119"/>
    </location>
</feature>
<feature type="transmembrane region" description="Helical" evidence="5">
    <location>
        <begin position="77"/>
        <end position="95"/>
    </location>
</feature>
<comment type="subcellular location">
    <subcellularLocation>
        <location evidence="1">Membrane</location>
        <topology evidence="1">Multi-pass membrane protein</topology>
    </subcellularLocation>
</comment>
<keyword evidence="2 5" id="KW-0812">Transmembrane</keyword>
<dbReference type="InterPro" id="IPR037185">
    <property type="entry name" value="EmrE-like"/>
</dbReference>
<feature type="transmembrane region" description="Helical" evidence="5">
    <location>
        <begin position="126"/>
        <end position="144"/>
    </location>
</feature>
<evidence type="ECO:0000256" key="3">
    <source>
        <dbReference type="ARBA" id="ARBA00022989"/>
    </source>
</evidence>
<proteinExistence type="predicted"/>
<reference evidence="7 8" key="1">
    <citation type="submission" date="2019-08" db="EMBL/GenBank/DDBJ databases">
        <title>In-depth cultivation of the pig gut microbiome towards novel bacterial diversity and tailored functional studies.</title>
        <authorList>
            <person name="Wylensek D."/>
            <person name="Hitch T.C.A."/>
            <person name="Clavel T."/>
        </authorList>
    </citation>
    <scope>NUCLEOTIDE SEQUENCE [LARGE SCALE GENOMIC DNA]</scope>
    <source>
        <strain evidence="7 8">BBE-744-WT-12</strain>
    </source>
</reference>
<dbReference type="InterPro" id="IPR000620">
    <property type="entry name" value="EamA_dom"/>
</dbReference>
<dbReference type="Pfam" id="PF00892">
    <property type="entry name" value="EamA"/>
    <property type="match status" value="2"/>
</dbReference>
<feature type="transmembrane region" description="Helical" evidence="5">
    <location>
        <begin position="44"/>
        <end position="65"/>
    </location>
</feature>
<dbReference type="AlphaFoldDB" id="A0A844G226"/>
<keyword evidence="4 5" id="KW-0472">Membrane</keyword>
<evidence type="ECO:0000256" key="1">
    <source>
        <dbReference type="ARBA" id="ARBA00004141"/>
    </source>
</evidence>
<name>A0A844G226_9BACT</name>
<feature type="domain" description="EamA" evidence="6">
    <location>
        <begin position="10"/>
        <end position="139"/>
    </location>
</feature>
<sequence length="298" mass="30739">MSTGGRFRAGPVWLVGAAICFALMGITVKQAVTAGGVNIFQLGLIRFLTAAIGVTLPALFGCWSLRVINRSCFLLRGFFGAAGNFLMFTVIMLVGLGRGSVMMQLMGIFGALSALFLLGEAMSLRLLTAVLAASAGVVLCAGGRPSLYEWLAVGGALCSGLALTFIRKLNRTDNLHVVFFSQSVCGLVLMAPTVCFAGFPATRTAWAAGLLLTFFDTAGQYFMTHGMTRTPVAAAGFLLMLSPVVSLAVGLFAFGETLDFLQVSGCALILTGGMLSVTGASAPARSGSADRGSGASSA</sequence>
<dbReference type="Proteomes" id="UP000435649">
    <property type="component" value="Unassembled WGS sequence"/>
</dbReference>
<evidence type="ECO:0000256" key="5">
    <source>
        <dbReference type="SAM" id="Phobius"/>
    </source>
</evidence>
<dbReference type="GO" id="GO:0016020">
    <property type="term" value="C:membrane"/>
    <property type="evidence" value="ECO:0007669"/>
    <property type="project" value="UniProtKB-SubCell"/>
</dbReference>
<evidence type="ECO:0000313" key="8">
    <source>
        <dbReference type="Proteomes" id="UP000435649"/>
    </source>
</evidence>
<comment type="caution">
    <text evidence="7">The sequence shown here is derived from an EMBL/GenBank/DDBJ whole genome shotgun (WGS) entry which is preliminary data.</text>
</comment>
<dbReference type="RefSeq" id="WP_154417788.1">
    <property type="nucleotide sequence ID" value="NZ_VUNS01000006.1"/>
</dbReference>
<organism evidence="7 8">
    <name type="scientific">Victivallis lenta</name>
    <dbReference type="NCBI Taxonomy" id="2606640"/>
    <lineage>
        <taxon>Bacteria</taxon>
        <taxon>Pseudomonadati</taxon>
        <taxon>Lentisphaerota</taxon>
        <taxon>Lentisphaeria</taxon>
        <taxon>Victivallales</taxon>
        <taxon>Victivallaceae</taxon>
        <taxon>Victivallis</taxon>
    </lineage>
</organism>
<feature type="transmembrane region" description="Helical" evidence="5">
    <location>
        <begin position="260"/>
        <end position="282"/>
    </location>
</feature>